<keyword evidence="1" id="KW-0472">Membrane</keyword>
<comment type="caution">
    <text evidence="2">The sequence shown here is derived from an EMBL/GenBank/DDBJ whole genome shotgun (WGS) entry which is preliminary data.</text>
</comment>
<keyword evidence="1" id="KW-0812">Transmembrane</keyword>
<feature type="transmembrane region" description="Helical" evidence="1">
    <location>
        <begin position="20"/>
        <end position="39"/>
    </location>
</feature>
<sequence length="82" mass="8204">MQAGQLLPHAECGAPPPAASAWLTGGGIALSLASALAAAAARRGQAAPRRFLAGLGLLIGLLFAFAMLLQLLATLLVDPCAR</sequence>
<name>A0A1V2H327_9PROT</name>
<feature type="transmembrane region" description="Helical" evidence="1">
    <location>
        <begin position="51"/>
        <end position="77"/>
    </location>
</feature>
<keyword evidence="3" id="KW-1185">Reference proteome</keyword>
<evidence type="ECO:0000256" key="1">
    <source>
        <dbReference type="SAM" id="Phobius"/>
    </source>
</evidence>
<evidence type="ECO:0000313" key="2">
    <source>
        <dbReference type="EMBL" id="ONG53571.1"/>
    </source>
</evidence>
<evidence type="ECO:0000313" key="3">
    <source>
        <dbReference type="Proteomes" id="UP000188879"/>
    </source>
</evidence>
<proteinExistence type="predicted"/>
<accession>A0A1V2H327</accession>
<dbReference type="AlphaFoldDB" id="A0A1V2H327"/>
<dbReference type="EMBL" id="MLCO01000096">
    <property type="protein sequence ID" value="ONG53571.1"/>
    <property type="molecule type" value="Genomic_DNA"/>
</dbReference>
<keyword evidence="1" id="KW-1133">Transmembrane helix</keyword>
<dbReference type="Proteomes" id="UP000188879">
    <property type="component" value="Unassembled WGS sequence"/>
</dbReference>
<organism evidence="2 3">
    <name type="scientific">Teichococcus deserti</name>
    <dbReference type="NCBI Taxonomy" id="1817963"/>
    <lineage>
        <taxon>Bacteria</taxon>
        <taxon>Pseudomonadati</taxon>
        <taxon>Pseudomonadota</taxon>
        <taxon>Alphaproteobacteria</taxon>
        <taxon>Acetobacterales</taxon>
        <taxon>Roseomonadaceae</taxon>
        <taxon>Roseomonas</taxon>
    </lineage>
</organism>
<protein>
    <submittedName>
        <fullName evidence="2">Uncharacterized protein</fullName>
    </submittedName>
</protein>
<gene>
    <name evidence="2" type="ORF">BKE38_11715</name>
</gene>
<reference evidence="2 3" key="1">
    <citation type="submission" date="2016-10" db="EMBL/GenBank/DDBJ databases">
        <title>Draft Genome sequence of Roseomonas sp. strain M3.</title>
        <authorList>
            <person name="Subhash Y."/>
            <person name="Lee S."/>
        </authorList>
    </citation>
    <scope>NUCLEOTIDE SEQUENCE [LARGE SCALE GENOMIC DNA]</scope>
    <source>
        <strain evidence="2 3">M3</strain>
    </source>
</reference>